<accession>A0A4Q2M7F8</accession>
<evidence type="ECO:0000259" key="4">
    <source>
        <dbReference type="Pfam" id="PF08341"/>
    </source>
</evidence>
<dbReference type="AlphaFoldDB" id="A0A4Q2M7F8"/>
<keyword evidence="2" id="KW-0812">Transmembrane</keyword>
<feature type="chain" id="PRO_5036356927" evidence="3">
    <location>
        <begin position="34"/>
        <end position="719"/>
    </location>
</feature>
<evidence type="ECO:0000256" key="2">
    <source>
        <dbReference type="SAM" id="Phobius"/>
    </source>
</evidence>
<keyword evidence="8" id="KW-1185">Reference proteome</keyword>
<sequence>MVSRASVVRRFAAFALVPIALAASVLVTAPAAAAPPADPVPFPTDPGPSTEATIVDMLYTSALFGGEVPSATATTPYPSSGLQNQRDVTTAQIVLDAPELGPGEQMVTYCIDLETDTTIGVHYELGEWSEANVPNLPYVQWILDNYYPDNPAQPSTGSTAEKVRAVQGAIWYFTDQFVVSRFYPAERTAVRTIVEAAQAAVQNPTPTPPPLPTLTVELDADVPLVPGELYGAYAVGGSVTSSTIALNPGTEAYADEAGTLPVADGDAVPNGARLYLRYDPGVADQGFTLTAFGTVPAGNVFLYDGGNPPLQTAQKLILASDAPVPVRASAAIVPPESGTLRVNAVLAGDAAGDQSRIDLDVTCVDGTWELQRTFSIPARTPAGEFVLAELPNLVVGAECTIEQTDDGANAYATLTSSTIEPASVVIASDEVAEMTLTNVYAIPTPPTGSLAVDVTIAGDAAGAQSALDLTASCTIEGETIARDIPVAAGLTGTTTVATVTDLPVGAECDVVQTNDGRNADALITGTTILPASVSIVDAETSTITVTNTYAAPVPVVGTLQVDVTIAGTRAGAQSALALTATCVVGEAVVTRDITVPAAVTGTSTVATIPDLVPGTECSVTQSENGANATTVVTSTSIEPPVATIAAGQTSTIVVTNTYAAPAPRPTPPPSPTPAPTPGGLAGTGPEVAGAWVLALGLLALGGAAVLLEVRRRRSVTTRR</sequence>
<dbReference type="EMBL" id="SDPM01000001">
    <property type="protein sequence ID" value="RXZ88175.1"/>
    <property type="molecule type" value="Genomic_DNA"/>
</dbReference>
<keyword evidence="2" id="KW-1133">Transmembrane helix</keyword>
<feature type="region of interest" description="Disordered" evidence="1">
    <location>
        <begin position="659"/>
        <end position="682"/>
    </location>
</feature>
<evidence type="ECO:0000313" key="9">
    <source>
        <dbReference type="Proteomes" id="UP000581087"/>
    </source>
</evidence>
<dbReference type="Pfam" id="PF19407">
    <property type="entry name" value="DUF5979"/>
    <property type="match status" value="3"/>
</dbReference>
<protein>
    <submittedName>
        <fullName evidence="6">TQXA domain-containing protein</fullName>
    </submittedName>
</protein>
<keyword evidence="3" id="KW-0732">Signal</keyword>
<dbReference type="Proteomes" id="UP000292686">
    <property type="component" value="Unassembled WGS sequence"/>
</dbReference>
<evidence type="ECO:0000256" key="3">
    <source>
        <dbReference type="SAM" id="SignalP"/>
    </source>
</evidence>
<feature type="domain" description="DUF5979" evidence="5">
    <location>
        <begin position="560"/>
        <end position="659"/>
    </location>
</feature>
<dbReference type="Pfam" id="PF08341">
    <property type="entry name" value="TED"/>
    <property type="match status" value="1"/>
</dbReference>
<feature type="transmembrane region" description="Helical" evidence="2">
    <location>
        <begin position="688"/>
        <end position="709"/>
    </location>
</feature>
<evidence type="ECO:0000256" key="1">
    <source>
        <dbReference type="SAM" id="MobiDB-lite"/>
    </source>
</evidence>
<evidence type="ECO:0000313" key="6">
    <source>
        <dbReference type="EMBL" id="NYD67619.1"/>
    </source>
</evidence>
<feature type="compositionally biased region" description="Pro residues" evidence="1">
    <location>
        <begin position="662"/>
        <end position="676"/>
    </location>
</feature>
<dbReference type="InterPro" id="IPR013552">
    <property type="entry name" value="Thioester_dom"/>
</dbReference>
<organism evidence="7 8">
    <name type="scientific">Agromyces atrinae</name>
    <dbReference type="NCBI Taxonomy" id="592376"/>
    <lineage>
        <taxon>Bacteria</taxon>
        <taxon>Bacillati</taxon>
        <taxon>Actinomycetota</taxon>
        <taxon>Actinomycetes</taxon>
        <taxon>Micrococcales</taxon>
        <taxon>Microbacteriaceae</taxon>
        <taxon>Agromyces</taxon>
    </lineage>
</organism>
<proteinExistence type="predicted"/>
<keyword evidence="2" id="KW-0472">Membrane</keyword>
<dbReference type="RefSeq" id="WP_179419946.1">
    <property type="nucleotide sequence ID" value="NZ_JACCBI010000001.1"/>
</dbReference>
<comment type="caution">
    <text evidence="7">The sequence shown here is derived from an EMBL/GenBank/DDBJ whole genome shotgun (WGS) entry which is preliminary data.</text>
</comment>
<feature type="domain" description="DUF5979" evidence="5">
    <location>
        <begin position="451"/>
        <end position="550"/>
    </location>
</feature>
<dbReference type="Proteomes" id="UP000581087">
    <property type="component" value="Unassembled WGS sequence"/>
</dbReference>
<reference evidence="6 9" key="2">
    <citation type="submission" date="2020-07" db="EMBL/GenBank/DDBJ databases">
        <title>Sequencing the genomes of 1000 actinobacteria strains.</title>
        <authorList>
            <person name="Klenk H.-P."/>
        </authorList>
    </citation>
    <scope>NUCLEOTIDE SEQUENCE [LARGE SCALE GENOMIC DNA]</scope>
    <source>
        <strain evidence="6 9">DSM 23870</strain>
    </source>
</reference>
<gene>
    <name evidence="6" type="ORF">BJ972_002138</name>
    <name evidence="7" type="ORF">ESP50_03050</name>
</gene>
<dbReference type="InterPro" id="IPR046022">
    <property type="entry name" value="DUF5979"/>
</dbReference>
<evidence type="ECO:0000313" key="7">
    <source>
        <dbReference type="EMBL" id="RXZ88175.1"/>
    </source>
</evidence>
<reference evidence="7 8" key="1">
    <citation type="submission" date="2019-01" db="EMBL/GenBank/DDBJ databases">
        <title>Agromyces.</title>
        <authorList>
            <person name="Li J."/>
        </authorList>
    </citation>
    <scope>NUCLEOTIDE SEQUENCE [LARGE SCALE GENOMIC DNA]</scope>
    <source>
        <strain evidence="7 8">DSM 23870</strain>
    </source>
</reference>
<evidence type="ECO:0000259" key="5">
    <source>
        <dbReference type="Pfam" id="PF19407"/>
    </source>
</evidence>
<feature type="domain" description="Thioester" evidence="4">
    <location>
        <begin position="108"/>
        <end position="182"/>
    </location>
</feature>
<dbReference type="EMBL" id="JACCBI010000001">
    <property type="protein sequence ID" value="NYD67619.1"/>
    <property type="molecule type" value="Genomic_DNA"/>
</dbReference>
<feature type="signal peptide" evidence="3">
    <location>
        <begin position="1"/>
        <end position="33"/>
    </location>
</feature>
<name>A0A4Q2M7F8_9MICO</name>
<evidence type="ECO:0000313" key="8">
    <source>
        <dbReference type="Proteomes" id="UP000292686"/>
    </source>
</evidence>
<dbReference type="Gene3D" id="1.10.150.480">
    <property type="match status" value="1"/>
</dbReference>
<feature type="domain" description="DUF5979" evidence="5">
    <location>
        <begin position="341"/>
        <end position="441"/>
    </location>
</feature>